<dbReference type="PANTHER" id="PTHR27006">
    <property type="entry name" value="PROMASTIGOTE SURFACE ANTIGEN PROTEIN PSA"/>
    <property type="match status" value="1"/>
</dbReference>
<dbReference type="FunFam" id="1.10.510.10:FF:000384">
    <property type="entry name" value="G-type lectin S-receptor-like serine/threonine-protein kinase"/>
    <property type="match status" value="1"/>
</dbReference>
<reference evidence="8 9" key="1">
    <citation type="submission" date="2018-04" db="EMBL/GenBank/DDBJ databases">
        <title>WGS assembly of Panicum hallii var. hallii HAL2.</title>
        <authorList>
            <person name="Lovell J."/>
            <person name="Jenkins J."/>
            <person name="Lowry D."/>
            <person name="Mamidi S."/>
            <person name="Sreedasyam A."/>
            <person name="Weng X."/>
            <person name="Barry K."/>
            <person name="Bonette J."/>
            <person name="Campitelli B."/>
            <person name="Daum C."/>
            <person name="Gordon S."/>
            <person name="Gould B."/>
            <person name="Lipzen A."/>
            <person name="MacQueen A."/>
            <person name="Palacio-Mejia J."/>
            <person name="Plott C."/>
            <person name="Shakirov E."/>
            <person name="Shu S."/>
            <person name="Yoshinaga Y."/>
            <person name="Zane M."/>
            <person name="Rokhsar D."/>
            <person name="Grimwood J."/>
            <person name="Schmutz J."/>
            <person name="Juenger T."/>
        </authorList>
    </citation>
    <scope>NUCLEOTIDE SEQUENCE [LARGE SCALE GENOMIC DNA]</scope>
    <source>
        <strain evidence="9">cv. HAL2</strain>
    </source>
</reference>
<feature type="binding site" evidence="6">
    <location>
        <position position="270"/>
    </location>
    <ligand>
        <name>ATP</name>
        <dbReference type="ChEBI" id="CHEBI:30616"/>
    </ligand>
</feature>
<name>A0A2T7CQX7_9POAL</name>
<evidence type="ECO:0000256" key="3">
    <source>
        <dbReference type="ARBA" id="ARBA00022741"/>
    </source>
</evidence>
<dbReference type="InterPro" id="IPR017441">
    <property type="entry name" value="Protein_kinase_ATP_BS"/>
</dbReference>
<evidence type="ECO:0000256" key="2">
    <source>
        <dbReference type="ARBA" id="ARBA00022679"/>
    </source>
</evidence>
<dbReference type="GO" id="GO:0005524">
    <property type="term" value="F:ATP binding"/>
    <property type="evidence" value="ECO:0007669"/>
    <property type="project" value="UniProtKB-UniRule"/>
</dbReference>
<gene>
    <name evidence="8" type="ORF">GQ55_8G248500</name>
</gene>
<dbReference type="Gramene" id="PUZ45734">
    <property type="protein sequence ID" value="PUZ45734"/>
    <property type="gene ID" value="GQ55_8G248500"/>
</dbReference>
<evidence type="ECO:0000256" key="1">
    <source>
        <dbReference type="ARBA" id="ARBA00022527"/>
    </source>
</evidence>
<dbReference type="InterPro" id="IPR011009">
    <property type="entry name" value="Kinase-like_dom_sf"/>
</dbReference>
<keyword evidence="9" id="KW-1185">Reference proteome</keyword>
<keyword evidence="2" id="KW-0808">Transferase</keyword>
<dbReference type="SUPFAM" id="SSF56112">
    <property type="entry name" value="Protein kinase-like (PK-like)"/>
    <property type="match status" value="1"/>
</dbReference>
<dbReference type="InterPro" id="IPR001245">
    <property type="entry name" value="Ser-Thr/Tyr_kinase_cat_dom"/>
</dbReference>
<dbReference type="PROSITE" id="PS00107">
    <property type="entry name" value="PROTEIN_KINASE_ATP"/>
    <property type="match status" value="1"/>
</dbReference>
<dbReference type="FunFam" id="3.30.200.20:FF:000466">
    <property type="entry name" value="Putative LRR receptor-like serine/threonine-protein kinase"/>
    <property type="match status" value="1"/>
</dbReference>
<dbReference type="InterPro" id="IPR036537">
    <property type="entry name" value="Adaptor_Cbl_N_dom_sf"/>
</dbReference>
<proteinExistence type="predicted"/>
<dbReference type="Gene3D" id="1.20.930.20">
    <property type="entry name" value="Adaptor protein Cbl, N-terminal domain"/>
    <property type="match status" value="1"/>
</dbReference>
<evidence type="ECO:0000313" key="8">
    <source>
        <dbReference type="EMBL" id="PUZ45734.1"/>
    </source>
</evidence>
<dbReference type="CDD" id="cd21037">
    <property type="entry name" value="MLKL_NTD"/>
    <property type="match status" value="1"/>
</dbReference>
<evidence type="ECO:0000259" key="7">
    <source>
        <dbReference type="PROSITE" id="PS50011"/>
    </source>
</evidence>
<dbReference type="GO" id="GO:0004674">
    <property type="term" value="F:protein serine/threonine kinase activity"/>
    <property type="evidence" value="ECO:0007669"/>
    <property type="project" value="UniProtKB-KW"/>
</dbReference>
<dbReference type="InterPro" id="IPR008271">
    <property type="entry name" value="Ser/Thr_kinase_AS"/>
</dbReference>
<dbReference type="Proteomes" id="UP000244336">
    <property type="component" value="Chromosome 8"/>
</dbReference>
<dbReference type="CDD" id="cd14066">
    <property type="entry name" value="STKc_IRAK"/>
    <property type="match status" value="1"/>
</dbReference>
<dbReference type="EMBL" id="CM009756">
    <property type="protein sequence ID" value="PUZ45734.1"/>
    <property type="molecule type" value="Genomic_DNA"/>
</dbReference>
<dbReference type="PROSITE" id="PS00108">
    <property type="entry name" value="PROTEIN_KINASE_ST"/>
    <property type="match status" value="1"/>
</dbReference>
<feature type="domain" description="Protein kinase" evidence="7">
    <location>
        <begin position="242"/>
        <end position="524"/>
    </location>
</feature>
<evidence type="ECO:0000313" key="9">
    <source>
        <dbReference type="Proteomes" id="UP000244336"/>
    </source>
</evidence>
<dbReference type="Gene3D" id="1.10.510.10">
    <property type="entry name" value="Transferase(Phosphotransferase) domain 1"/>
    <property type="match status" value="1"/>
</dbReference>
<keyword evidence="5 6" id="KW-0067">ATP-binding</keyword>
<dbReference type="PROSITE" id="PS50011">
    <property type="entry name" value="PROTEIN_KINASE_DOM"/>
    <property type="match status" value="1"/>
</dbReference>
<evidence type="ECO:0000256" key="5">
    <source>
        <dbReference type="ARBA" id="ARBA00022840"/>
    </source>
</evidence>
<dbReference type="InterPro" id="IPR000719">
    <property type="entry name" value="Prot_kinase_dom"/>
</dbReference>
<accession>A0A2T7CQX7</accession>
<dbReference type="InterPro" id="IPR045766">
    <property type="entry name" value="MCAfunc"/>
</dbReference>
<dbReference type="SMART" id="SM00220">
    <property type="entry name" value="S_TKc"/>
    <property type="match status" value="1"/>
</dbReference>
<keyword evidence="1" id="KW-0723">Serine/threonine-protein kinase</keyword>
<keyword evidence="3 6" id="KW-0547">Nucleotide-binding</keyword>
<dbReference type="Pfam" id="PF19584">
    <property type="entry name" value="MCAfunc"/>
    <property type="match status" value="1"/>
</dbReference>
<evidence type="ECO:0000256" key="4">
    <source>
        <dbReference type="ARBA" id="ARBA00022777"/>
    </source>
</evidence>
<protein>
    <recommendedName>
        <fullName evidence="7">Protein kinase domain-containing protein</fullName>
    </recommendedName>
</protein>
<organism evidence="8 9">
    <name type="scientific">Panicum hallii var. hallii</name>
    <dbReference type="NCBI Taxonomy" id="1504633"/>
    <lineage>
        <taxon>Eukaryota</taxon>
        <taxon>Viridiplantae</taxon>
        <taxon>Streptophyta</taxon>
        <taxon>Embryophyta</taxon>
        <taxon>Tracheophyta</taxon>
        <taxon>Spermatophyta</taxon>
        <taxon>Magnoliopsida</taxon>
        <taxon>Liliopsida</taxon>
        <taxon>Poales</taxon>
        <taxon>Poaceae</taxon>
        <taxon>PACMAD clade</taxon>
        <taxon>Panicoideae</taxon>
        <taxon>Panicodae</taxon>
        <taxon>Paniceae</taxon>
        <taxon>Panicinae</taxon>
        <taxon>Panicum</taxon>
        <taxon>Panicum sect. Panicum</taxon>
    </lineage>
</organism>
<dbReference type="InterPro" id="IPR059179">
    <property type="entry name" value="MLKL-like_MCAfunc"/>
</dbReference>
<dbReference type="Gene3D" id="3.30.200.20">
    <property type="entry name" value="Phosphorylase Kinase, domain 1"/>
    <property type="match status" value="1"/>
</dbReference>
<evidence type="ECO:0000256" key="6">
    <source>
        <dbReference type="PROSITE-ProRule" id="PRU10141"/>
    </source>
</evidence>
<dbReference type="STRING" id="1504633.A0A2T7CQX7"/>
<dbReference type="AlphaFoldDB" id="A0A2T7CQX7"/>
<dbReference type="PANTHER" id="PTHR27006:SF606">
    <property type="entry name" value="INTERLEUKIN-1 RECEPTOR-ASSOCIATED KINASE 4"/>
    <property type="match status" value="1"/>
</dbReference>
<dbReference type="OrthoDB" id="642024at2759"/>
<sequence length="534" mass="60370">MALWGQAANITQLLGVDLFGLISTIEKAARTVCRNEEACRQVSDRASMIRDRLRQLQQVSRFFEHPEMWKPTQGLEATLNKAYRLIIDCQHSSYTYKFCWGSDIADKLESVLKDMDAWNQHLTNVKVDILFNAFTVIVTQDFHGNRNTIKQDGAHVPPAGSSSSHLNNNDRGKLIGDLGQFQLLAEPQIFTVEGYLLADTIEEFSIKNQISRCCCWCPNICYSRTGLTKFSFSQLAQVTNHFSLDNNIGFGGSSYVYKGQLKSGVKVAVKRASYEGKIPFEHFKNEIELIPKLQHTNIVKLLGYCIQKRERILVFEYMPNGSLDSFIHGERSREALEWPKRHQIIKGIAQGAKYLQQQCEPRIIHGDLKPGNILLDSNFNPKICDFGISKALKPGADEDCTGIITGSRGFIAPEYIGRGCLSIKSDVYSFGVTLLQIISRKRLPPPPLALSAQSRDYGPLNKWAWDLCLAGRLLEFIDPMLHGEPQNAEIIRWVQIALLCVQEDPEERPSMSDVLLMLSSENNIHKQPKRPAYY</sequence>
<keyword evidence="4" id="KW-0418">Kinase</keyword>
<dbReference type="Pfam" id="PF07714">
    <property type="entry name" value="PK_Tyr_Ser-Thr"/>
    <property type="match status" value="1"/>
</dbReference>
<dbReference type="GO" id="GO:0007166">
    <property type="term" value="P:cell surface receptor signaling pathway"/>
    <property type="evidence" value="ECO:0007669"/>
    <property type="project" value="InterPro"/>
</dbReference>